<evidence type="ECO:0000313" key="4">
    <source>
        <dbReference type="Proteomes" id="UP001217485"/>
    </source>
</evidence>
<evidence type="ECO:0000256" key="2">
    <source>
        <dbReference type="SAM" id="Phobius"/>
    </source>
</evidence>
<keyword evidence="4" id="KW-1185">Reference proteome</keyword>
<feature type="region of interest" description="Disordered" evidence="1">
    <location>
        <begin position="794"/>
        <end position="829"/>
    </location>
</feature>
<feature type="transmembrane region" description="Helical" evidence="2">
    <location>
        <begin position="106"/>
        <end position="129"/>
    </location>
</feature>
<dbReference type="Proteomes" id="UP001217485">
    <property type="component" value="Unassembled WGS sequence"/>
</dbReference>
<organism evidence="3 4">
    <name type="scientific">Sorangium atrum</name>
    <dbReference type="NCBI Taxonomy" id="2995308"/>
    <lineage>
        <taxon>Bacteria</taxon>
        <taxon>Pseudomonadati</taxon>
        <taxon>Myxococcota</taxon>
        <taxon>Polyangia</taxon>
        <taxon>Polyangiales</taxon>
        <taxon>Polyangiaceae</taxon>
        <taxon>Sorangium</taxon>
    </lineage>
</organism>
<accession>A0ABT5BQ82</accession>
<dbReference type="RefSeq" id="WP_272093022.1">
    <property type="nucleotide sequence ID" value="NZ_JAQNDK010000001.1"/>
</dbReference>
<sequence length="829" mass="83666">MRVPQRSGLFSGVAALACASVLLEISLARIYAALFGEAHAFLALSLSLVGAGVGGALLYVVPSLARPPALFARMAILASLASGATLATVILLAHREPLSVPAPGSLPWLALCYAASTVPFALAGLALAAAIRHAAREMPRLYLLDLAGGALGGLAAAGALRAGAPRAALAAAIFFAVAGIFFYLGSRCCEGEERAPGGLVATFVLGSFVLLAGDVGAPWLRLAGIRRASPDRTELEAWTERSLITVDRPKAGAALMRLGGAAASPILDAKTTPPPQPEDMAYALHKDQGPALVVGAGGGRDVRVALKAGQKDVVAVEGDRGVLEVMRGKYAAFSGNLFDKPEVHLVVSDGRSFARRTPLLFRNIVIPSTDTVEASTTGALALSESRLLTLEGVGDLFSRLLPEGTLVLVRADADFDRLLSLAAAALRRAGVAAPKDHLFACSAAQKTALLARRTPLAREDVDALRRHCRKHKFSEVLAPDRPATPVRSLLVAAAAPSASAVAARGAEGAAAEGAAAEADLTPPTDDRPFFAYTVPARRLPAVLGDVGALRAGQTALFALALLLAVGAALFALGVLLPALAARRLRARLAPHDAAALASSSAAAPPARALAFFAAIGAGFALVELAVLRHGLLLLDLPAHELPAVLVILLVSAGVGGFLTARVSPGAATAVSGRVAEALAVAAALSAVGLVPLARWGLGLGAFPRAILAIAILVPFGVLAGSLAPLGVKIVDSVSPALLPWCWALCALAGATGMALGALCALNLGYSALLLGAGLAYLLAAATVPPAVAGATAAGDDERAASSGGAAASDPPPRDAAGPRPEALEAAPIA</sequence>
<feature type="transmembrane region" description="Helical" evidence="2">
    <location>
        <begin position="643"/>
        <end position="662"/>
    </location>
</feature>
<proteinExistence type="predicted"/>
<feature type="transmembrane region" description="Helical" evidence="2">
    <location>
        <begin position="74"/>
        <end position="94"/>
    </location>
</feature>
<dbReference type="InterPro" id="IPR029063">
    <property type="entry name" value="SAM-dependent_MTases_sf"/>
</dbReference>
<feature type="transmembrane region" description="Helical" evidence="2">
    <location>
        <begin position="197"/>
        <end position="220"/>
    </location>
</feature>
<name>A0ABT5BQ82_9BACT</name>
<feature type="transmembrane region" description="Helical" evidence="2">
    <location>
        <begin position="608"/>
        <end position="631"/>
    </location>
</feature>
<keyword evidence="2" id="KW-0812">Transmembrane</keyword>
<evidence type="ECO:0000313" key="3">
    <source>
        <dbReference type="EMBL" id="MDC0676316.1"/>
    </source>
</evidence>
<keyword evidence="2" id="KW-0472">Membrane</keyword>
<feature type="transmembrane region" description="Helical" evidence="2">
    <location>
        <begin position="166"/>
        <end position="185"/>
    </location>
</feature>
<comment type="caution">
    <text evidence="3">The sequence shown here is derived from an EMBL/GenBank/DDBJ whole genome shotgun (WGS) entry which is preliminary data.</text>
</comment>
<dbReference type="Gene3D" id="3.40.50.150">
    <property type="entry name" value="Vaccinia Virus protein VP39"/>
    <property type="match status" value="1"/>
</dbReference>
<dbReference type="PROSITE" id="PS51257">
    <property type="entry name" value="PROKAR_LIPOPROTEIN"/>
    <property type="match status" value="1"/>
</dbReference>
<dbReference type="SUPFAM" id="SSF53335">
    <property type="entry name" value="S-adenosyl-L-methionine-dependent methyltransferases"/>
    <property type="match status" value="1"/>
</dbReference>
<feature type="transmembrane region" description="Helical" evidence="2">
    <location>
        <begin position="674"/>
        <end position="693"/>
    </location>
</feature>
<dbReference type="EMBL" id="JAQNDK010000001">
    <property type="protein sequence ID" value="MDC0676316.1"/>
    <property type="molecule type" value="Genomic_DNA"/>
</dbReference>
<keyword evidence="2" id="KW-1133">Transmembrane helix</keyword>
<feature type="compositionally biased region" description="Low complexity" evidence="1">
    <location>
        <begin position="800"/>
        <end position="820"/>
    </location>
</feature>
<reference evidence="3 4" key="1">
    <citation type="submission" date="2023-01" db="EMBL/GenBank/DDBJ databases">
        <title>Minimal conservation of predation-associated metabolite biosynthetic gene clusters underscores biosynthetic potential of Myxococcota including descriptions for ten novel species: Archangium lansinium sp. nov., Myxococcus landrumus sp. nov., Nannocystis bai.</title>
        <authorList>
            <person name="Ahearne A."/>
            <person name="Stevens C."/>
            <person name="Dowd S."/>
        </authorList>
    </citation>
    <scope>NUCLEOTIDE SEQUENCE [LARGE SCALE GENOMIC DNA]</scope>
    <source>
        <strain evidence="3 4">WIWO2</strain>
    </source>
</reference>
<feature type="transmembrane region" description="Helical" evidence="2">
    <location>
        <begin position="38"/>
        <end position="62"/>
    </location>
</feature>
<evidence type="ECO:0000256" key="1">
    <source>
        <dbReference type="SAM" id="MobiDB-lite"/>
    </source>
</evidence>
<feature type="transmembrane region" description="Helical" evidence="2">
    <location>
        <begin position="705"/>
        <end position="725"/>
    </location>
</feature>
<evidence type="ECO:0008006" key="5">
    <source>
        <dbReference type="Google" id="ProtNLM"/>
    </source>
</evidence>
<protein>
    <recommendedName>
        <fullName evidence="5">Spermidine synthase</fullName>
    </recommendedName>
</protein>
<feature type="transmembrane region" description="Helical" evidence="2">
    <location>
        <begin position="141"/>
        <end position="160"/>
    </location>
</feature>
<feature type="transmembrane region" description="Helical" evidence="2">
    <location>
        <begin position="763"/>
        <end position="783"/>
    </location>
</feature>
<gene>
    <name evidence="3" type="ORF">POL72_01085</name>
</gene>
<feature type="transmembrane region" description="Helical" evidence="2">
    <location>
        <begin position="737"/>
        <end position="757"/>
    </location>
</feature>
<feature type="transmembrane region" description="Helical" evidence="2">
    <location>
        <begin position="555"/>
        <end position="579"/>
    </location>
</feature>